<feature type="transmembrane region" description="Helical" evidence="1">
    <location>
        <begin position="96"/>
        <end position="115"/>
    </location>
</feature>
<keyword evidence="1" id="KW-0812">Transmembrane</keyword>
<evidence type="ECO:0000313" key="2">
    <source>
        <dbReference type="EMBL" id="KAF3896295.1"/>
    </source>
</evidence>
<reference evidence="2" key="1">
    <citation type="submission" date="2020-03" db="EMBL/GenBank/DDBJ databases">
        <title>Whole Genome Sequence of Trichophyton interdigitale from India.</title>
        <authorList>
            <person name="Kumar P."/>
        </authorList>
    </citation>
    <scope>NUCLEOTIDE SEQUENCE</scope>
    <source>
        <strain evidence="2">UCMS-IGIB-CI14</strain>
    </source>
</reference>
<organism evidence="2 3">
    <name type="scientific">Trichophyton interdigitale</name>
    <dbReference type="NCBI Taxonomy" id="101480"/>
    <lineage>
        <taxon>Eukaryota</taxon>
        <taxon>Fungi</taxon>
        <taxon>Dikarya</taxon>
        <taxon>Ascomycota</taxon>
        <taxon>Pezizomycotina</taxon>
        <taxon>Eurotiomycetes</taxon>
        <taxon>Eurotiomycetidae</taxon>
        <taxon>Onygenales</taxon>
        <taxon>Arthrodermataceae</taxon>
        <taxon>Trichophyton</taxon>
    </lineage>
</organism>
<evidence type="ECO:0000256" key="1">
    <source>
        <dbReference type="SAM" id="Phobius"/>
    </source>
</evidence>
<dbReference type="Proteomes" id="UP000749309">
    <property type="component" value="Unassembled WGS sequence"/>
</dbReference>
<name>A0A9P4YIJ6_9EURO</name>
<sequence>MLSSQLHIQRIPRLIRLRPPNTIARFSNPRPFTSNSQLLLITTPANRPQLPFLYTSSAGHPLFTGRQTLNVVTLGRHVTRLISTERRRKITNGIKIGLTVYAIILLLYVAQQGLYQETIERMFPTPPEWSWKSRWYLRTAKALQSPEKMGRVATSWPAVGSYYRELLLRLEDPEIDGKGLKEQIINAGEGEAILIDGVGRAGYDIDEMSEPWKKGYFDCLMGAAETAEKLDGWLEDTVTRIASPPEYVVGPSNPRPKEGPKGSIAPLEENCVPAFQNPSVFYMKILTTKGFQTNQKLDAALAYADWLDYKGLKDTAGEVYCWAMDIAVEGLGVDPQKVVDIKTGIIKEGGNKYVTENLLRTSKAMGVHQVRVGDLSSALAVFLSVLKCRRSVTVSEDSFPKVVNLKPNKSKTKKDDILTAITSFISPPQYPIPIRTGNEPPVRSQSTACEEAGLMLYIGEIIYASSSREAGLSWTRDAVDQAEIALLQFDEKQEQKQLAASPSHGMQYQSTEEQCQHCLRSGLKNWRQMIRSLVVKAEKDELKTMDEVNDYWFGRGPRKVAEKQAQRRRWEAEEMILDDRAKRIQHLIGDDGLSALTSSDRMFFG</sequence>
<proteinExistence type="predicted"/>
<evidence type="ECO:0000313" key="3">
    <source>
        <dbReference type="Proteomes" id="UP000749309"/>
    </source>
</evidence>
<dbReference type="AlphaFoldDB" id="A0A9P4YIJ6"/>
<accession>A0A9P4YIJ6</accession>
<keyword evidence="1" id="KW-0472">Membrane</keyword>
<protein>
    <submittedName>
        <fullName evidence="2">MFS maltose permease</fullName>
    </submittedName>
</protein>
<dbReference type="EMBL" id="JAAQVJ010000074">
    <property type="protein sequence ID" value="KAF3896295.1"/>
    <property type="molecule type" value="Genomic_DNA"/>
</dbReference>
<keyword evidence="1" id="KW-1133">Transmembrane helix</keyword>
<comment type="caution">
    <text evidence="2">The sequence shown here is derived from an EMBL/GenBank/DDBJ whole genome shotgun (WGS) entry which is preliminary data.</text>
</comment>
<gene>
    <name evidence="2" type="ORF">GY632_2879</name>
</gene>